<dbReference type="CDD" id="cd15787">
    <property type="entry name" value="YycH_N"/>
    <property type="match status" value="1"/>
</dbReference>
<dbReference type="Gene3D" id="3.10.450.310">
    <property type="match status" value="1"/>
</dbReference>
<evidence type="ECO:0000313" key="4">
    <source>
        <dbReference type="Proteomes" id="UP001597227"/>
    </source>
</evidence>
<keyword evidence="1" id="KW-0812">Transmembrane</keyword>
<name>A0ABW4MSR7_9BACI</name>
<dbReference type="InterPro" id="IPR042274">
    <property type="entry name" value="YycH/YycI_2"/>
</dbReference>
<evidence type="ECO:0000256" key="1">
    <source>
        <dbReference type="SAM" id="Phobius"/>
    </source>
</evidence>
<dbReference type="EMBL" id="JBHUEK010000025">
    <property type="protein sequence ID" value="MFD1780568.1"/>
    <property type="molecule type" value="Genomic_DNA"/>
</dbReference>
<feature type="transmembrane region" description="Helical" evidence="1">
    <location>
        <begin position="9"/>
        <end position="26"/>
    </location>
</feature>
<keyword evidence="4" id="KW-1185">Reference proteome</keyword>
<dbReference type="Pfam" id="PF07435">
    <property type="entry name" value="YycH"/>
    <property type="match status" value="1"/>
</dbReference>
<gene>
    <name evidence="3" type="ORF">ACFSFW_18030</name>
</gene>
<evidence type="ECO:0000313" key="3">
    <source>
        <dbReference type="EMBL" id="MFD1780568.1"/>
    </source>
</evidence>
<keyword evidence="1" id="KW-1133">Transmembrane helix</keyword>
<proteinExistence type="predicted"/>
<evidence type="ECO:0000259" key="2">
    <source>
        <dbReference type="Pfam" id="PF07435"/>
    </source>
</evidence>
<organism evidence="3 4">
    <name type="scientific">Fredinandcohnia salidurans</name>
    <dbReference type="NCBI Taxonomy" id="2595041"/>
    <lineage>
        <taxon>Bacteria</taxon>
        <taxon>Bacillati</taxon>
        <taxon>Bacillota</taxon>
        <taxon>Bacilli</taxon>
        <taxon>Bacillales</taxon>
        <taxon>Bacillaceae</taxon>
        <taxon>Fredinandcohnia</taxon>
    </lineage>
</organism>
<sequence>MKYESIKTTILIILVVFSIVLTWSLWTYQPQYDHLGGTDDDLVAEVTTNITKDASEIIKPTKILYHIDGQHFGTYNETELNRVMKRLRSWEINEVQNITHTVQDQGLAEFLKQNGQVEIYFPDPFPLELYKSFIKINDKDYSFISFDRFVIDVNSEENGEGIVYFVSTGDNLVYEGRVNSRLTREFRKDFFTTATRYPEQIEYKLSDTNSVYLPKDTTTVERVDYYIDAIEIDTFIDRLFTNSSLVKKDVLTTGEVHTDGTRLLRVYNNQKYIEFMNPTSISGEPVQTTDLIQTSIDFVNEHVGWTDDYRFFSWSKENQTTVFKLYLKNIPVFSQKGLTDITQQWDNNDIARYFHPSINLRIDLDSIKVPLPKGEKVMEEITSKPNFNPELLESVTVAYDLIENEDNSQFVSLQPIWTYRYNGSWKRVEIKNEDLGGHKDGLE</sequence>
<dbReference type="Gene3D" id="3.30.310.160">
    <property type="entry name" value="YycH protein, domain 2"/>
    <property type="match status" value="1"/>
</dbReference>
<accession>A0ABW4MSR7</accession>
<dbReference type="RefSeq" id="WP_388040283.1">
    <property type="nucleotide sequence ID" value="NZ_JBHUEK010000025.1"/>
</dbReference>
<protein>
    <submittedName>
        <fullName evidence="3">YycH family regulatory protein</fullName>
    </submittedName>
</protein>
<feature type="domain" description="Regulatory protein YycH" evidence="2">
    <location>
        <begin position="4"/>
        <end position="431"/>
    </location>
</feature>
<comment type="caution">
    <text evidence="3">The sequence shown here is derived from an EMBL/GenBank/DDBJ whole genome shotgun (WGS) entry which is preliminary data.</text>
</comment>
<dbReference type="InterPro" id="IPR009996">
    <property type="entry name" value="YycH"/>
</dbReference>
<keyword evidence="1" id="KW-0472">Membrane</keyword>
<dbReference type="Proteomes" id="UP001597227">
    <property type="component" value="Unassembled WGS sequence"/>
</dbReference>
<reference evidence="4" key="1">
    <citation type="journal article" date="2019" name="Int. J. Syst. Evol. Microbiol.">
        <title>The Global Catalogue of Microorganisms (GCM) 10K type strain sequencing project: providing services to taxonomists for standard genome sequencing and annotation.</title>
        <authorList>
            <consortium name="The Broad Institute Genomics Platform"/>
            <consortium name="The Broad Institute Genome Sequencing Center for Infectious Disease"/>
            <person name="Wu L."/>
            <person name="Ma J."/>
        </authorList>
    </citation>
    <scope>NUCLEOTIDE SEQUENCE [LARGE SCALE GENOMIC DNA]</scope>
    <source>
        <strain evidence="4">CCUG 15531</strain>
    </source>
</reference>